<dbReference type="InterPro" id="IPR024093">
    <property type="entry name" value="Uncharacterised_MTH865"/>
</dbReference>
<evidence type="ECO:0000313" key="2">
    <source>
        <dbReference type="Proteomes" id="UP000001746"/>
    </source>
</evidence>
<accession>C7NZN4</accession>
<gene>
    <name evidence="1" type="ordered locus">Hmuk_2696</name>
</gene>
<evidence type="ECO:0008006" key="3">
    <source>
        <dbReference type="Google" id="ProtNLM"/>
    </source>
</evidence>
<dbReference type="SUPFAM" id="SSF69025">
    <property type="entry name" value="Hypothetical protein MTH865"/>
    <property type="match status" value="1"/>
</dbReference>
<name>C7NZN4_HALMD</name>
<evidence type="ECO:0000313" key="1">
    <source>
        <dbReference type="EMBL" id="ACV48802.1"/>
    </source>
</evidence>
<dbReference type="Gene3D" id="1.10.238.80">
    <property type="entry name" value="MTH865-like"/>
    <property type="match status" value="1"/>
</dbReference>
<dbReference type="Proteomes" id="UP000001746">
    <property type="component" value="Chromosome"/>
</dbReference>
<proteinExistence type="predicted"/>
<dbReference type="STRING" id="485914.Hmuk_2696"/>
<dbReference type="InterPro" id="IPR036825">
    <property type="entry name" value="MTH865-like_sf"/>
</dbReference>
<keyword evidence="2" id="KW-1185">Reference proteome</keyword>
<sequence length="101" mass="11432">MWLCGVVECFFRPVDKRDDMADKDDLREQFTEAFEEADYPISSPMDLVPALPSGPSTKFESGDFSMTAMELNTKLGGDFPYDSVDEFVDSVMEQLDDQDLL</sequence>
<dbReference type="KEGG" id="hmu:Hmuk_2696"/>
<dbReference type="Pfam" id="PF07747">
    <property type="entry name" value="MTH865"/>
    <property type="match status" value="1"/>
</dbReference>
<organism evidence="1 2">
    <name type="scientific">Halomicrobium mukohataei (strain ATCC 700874 / DSM 12286 / JCM 9738 / NCIMB 13541)</name>
    <name type="common">Haloarcula mukohataei</name>
    <dbReference type="NCBI Taxonomy" id="485914"/>
    <lineage>
        <taxon>Archaea</taxon>
        <taxon>Methanobacteriati</taxon>
        <taxon>Methanobacteriota</taxon>
        <taxon>Stenosarchaea group</taxon>
        <taxon>Halobacteria</taxon>
        <taxon>Halobacteriales</taxon>
        <taxon>Haloarculaceae</taxon>
        <taxon>Halomicrobium</taxon>
    </lineage>
</organism>
<reference evidence="1 2" key="1">
    <citation type="journal article" date="2009" name="Stand. Genomic Sci.">
        <title>Complete genome sequence of Halomicrobium mukohataei type strain (arg-2).</title>
        <authorList>
            <person name="Tindall B.J."/>
            <person name="Schneider S."/>
            <person name="Lapidus A."/>
            <person name="Copeland A."/>
            <person name="Glavina Del Rio T."/>
            <person name="Nolan M."/>
            <person name="Lucas S."/>
            <person name="Chen F."/>
            <person name="Tice H."/>
            <person name="Cheng J.F."/>
            <person name="Saunders E."/>
            <person name="Bruce D."/>
            <person name="Goodwin L."/>
            <person name="Pitluck S."/>
            <person name="Mikhailova N."/>
            <person name="Pati A."/>
            <person name="Ivanova N."/>
            <person name="Mavrommatis K."/>
            <person name="Chen A."/>
            <person name="Palaniappan K."/>
            <person name="Chain P."/>
            <person name="Land M."/>
            <person name="Hauser L."/>
            <person name="Chang Y.J."/>
            <person name="Jeffries C.D."/>
            <person name="Brettin T."/>
            <person name="Han C."/>
            <person name="Rohde M."/>
            <person name="Goker M."/>
            <person name="Bristow J."/>
            <person name="Eisen J.A."/>
            <person name="Markowitz V."/>
            <person name="Hugenholtz P."/>
            <person name="Klenk H.P."/>
            <person name="Kyrpides N.C."/>
            <person name="Detter J.C."/>
        </authorList>
    </citation>
    <scope>NUCLEOTIDE SEQUENCE [LARGE SCALE GENOMIC DNA]</scope>
    <source>
        <strain evidence="2">ATCC 700874 / DSM 12286 / JCM 9738 / NCIMB 13541</strain>
    </source>
</reference>
<dbReference type="EMBL" id="CP001688">
    <property type="protein sequence ID" value="ACV48802.1"/>
    <property type="molecule type" value="Genomic_DNA"/>
</dbReference>
<protein>
    <recommendedName>
        <fullName evidence="3">MTH865 family protein</fullName>
    </recommendedName>
</protein>
<dbReference type="HOGENOM" id="CLU_193458_0_0_2"/>
<dbReference type="AlphaFoldDB" id="C7NZN4"/>
<dbReference type="eggNOG" id="arCOG02797">
    <property type="taxonomic scope" value="Archaea"/>
</dbReference>